<keyword evidence="10 16" id="KW-0418">Kinase</keyword>
<name>A0A2G4EZV9_9CYAN</name>
<feature type="binding site" evidence="16">
    <location>
        <position position="146"/>
    </location>
    <ligand>
        <name>substrate</name>
    </ligand>
</feature>
<evidence type="ECO:0000256" key="2">
    <source>
        <dbReference type="ARBA" id="ARBA00001958"/>
    </source>
</evidence>
<dbReference type="NCBIfam" id="NF009871">
    <property type="entry name" value="PRK13331.1"/>
    <property type="match status" value="1"/>
</dbReference>
<feature type="binding site" evidence="16">
    <location>
        <begin position="150"/>
        <end position="153"/>
    </location>
    <ligand>
        <name>substrate</name>
    </ligand>
</feature>
<dbReference type="CDD" id="cd24015">
    <property type="entry name" value="ASKHA_NBD_PanK-III"/>
    <property type="match status" value="1"/>
</dbReference>
<feature type="binding site" evidence="16">
    <location>
        <begin position="33"/>
        <end position="40"/>
    </location>
    <ligand>
        <name>ATP</name>
        <dbReference type="ChEBI" id="CHEBI:30616"/>
    </ligand>
</feature>
<evidence type="ECO:0000313" key="17">
    <source>
        <dbReference type="EMBL" id="PHX54737.1"/>
    </source>
</evidence>
<comment type="cofactor">
    <cofactor evidence="2">
        <name>K(+)</name>
        <dbReference type="ChEBI" id="CHEBI:29103"/>
    </cofactor>
</comment>
<keyword evidence="12 16" id="KW-0630">Potassium</keyword>
<dbReference type="GO" id="GO:0005737">
    <property type="term" value="C:cytoplasm"/>
    <property type="evidence" value="ECO:0007669"/>
    <property type="project" value="UniProtKB-SubCell"/>
</dbReference>
<feature type="binding site" evidence="16">
    <location>
        <position position="172"/>
    </location>
    <ligand>
        <name>K(+)</name>
        <dbReference type="ChEBI" id="CHEBI:29103"/>
    </ligand>
</feature>
<comment type="subcellular location">
    <subcellularLocation>
        <location evidence="3 16">Cytoplasm</location>
    </subcellularLocation>
</comment>
<proteinExistence type="inferred from homology"/>
<dbReference type="UniPathway" id="UPA00241">
    <property type="reaction ID" value="UER00352"/>
</dbReference>
<accession>A0A2G4EZV9</accession>
<feature type="active site" description="Proton acceptor" evidence="16">
    <location>
        <position position="152"/>
    </location>
</feature>
<keyword evidence="16" id="KW-0479">Metal-binding</keyword>
<dbReference type="GO" id="GO:0005524">
    <property type="term" value="F:ATP binding"/>
    <property type="evidence" value="ECO:0007669"/>
    <property type="project" value="UniProtKB-UniRule"/>
</dbReference>
<comment type="catalytic activity">
    <reaction evidence="1 16">
        <text>(R)-pantothenate + ATP = (R)-4'-phosphopantothenate + ADP + H(+)</text>
        <dbReference type="Rhea" id="RHEA:16373"/>
        <dbReference type="ChEBI" id="CHEBI:10986"/>
        <dbReference type="ChEBI" id="CHEBI:15378"/>
        <dbReference type="ChEBI" id="CHEBI:29032"/>
        <dbReference type="ChEBI" id="CHEBI:30616"/>
        <dbReference type="ChEBI" id="CHEBI:456216"/>
        <dbReference type="EC" id="2.7.1.33"/>
    </reaction>
</comment>
<evidence type="ECO:0000256" key="4">
    <source>
        <dbReference type="ARBA" id="ARBA00005225"/>
    </source>
</evidence>
<evidence type="ECO:0000256" key="8">
    <source>
        <dbReference type="ARBA" id="ARBA00022679"/>
    </source>
</evidence>
<feature type="binding site" evidence="16">
    <location>
        <position position="175"/>
    </location>
    <ligand>
        <name>ATP</name>
        <dbReference type="ChEBI" id="CHEBI:30616"/>
    </ligand>
</feature>
<evidence type="ECO:0000256" key="7">
    <source>
        <dbReference type="ARBA" id="ARBA00022490"/>
    </source>
</evidence>
<dbReference type="Gene3D" id="3.30.420.40">
    <property type="match status" value="1"/>
</dbReference>
<feature type="binding site" evidence="16">
    <location>
        <position position="228"/>
    </location>
    <ligand>
        <name>substrate</name>
    </ligand>
</feature>
<keyword evidence="8 16" id="KW-0808">Transferase</keyword>
<evidence type="ECO:0000256" key="15">
    <source>
        <dbReference type="ARBA" id="ARBA00040883"/>
    </source>
</evidence>
<evidence type="ECO:0000256" key="14">
    <source>
        <dbReference type="ARBA" id="ARBA00038036"/>
    </source>
</evidence>
<dbReference type="RefSeq" id="WP_096828353.1">
    <property type="nucleotide sequence ID" value="NZ_NXIB02000080.1"/>
</dbReference>
<dbReference type="PANTHER" id="PTHR34265:SF1">
    <property type="entry name" value="TYPE III PANTOTHENATE KINASE"/>
    <property type="match status" value="1"/>
</dbReference>
<evidence type="ECO:0000256" key="9">
    <source>
        <dbReference type="ARBA" id="ARBA00022741"/>
    </source>
</evidence>
<evidence type="ECO:0000256" key="12">
    <source>
        <dbReference type="ARBA" id="ARBA00022958"/>
    </source>
</evidence>
<dbReference type="Pfam" id="PF03309">
    <property type="entry name" value="Pan_kinase"/>
    <property type="match status" value="1"/>
</dbReference>
<evidence type="ECO:0000256" key="11">
    <source>
        <dbReference type="ARBA" id="ARBA00022840"/>
    </source>
</evidence>
<evidence type="ECO:0000256" key="6">
    <source>
        <dbReference type="ARBA" id="ARBA00012102"/>
    </source>
</evidence>
<evidence type="ECO:0000256" key="10">
    <source>
        <dbReference type="ARBA" id="ARBA00022777"/>
    </source>
</evidence>
<dbReference type="GO" id="GO:0046872">
    <property type="term" value="F:metal ion binding"/>
    <property type="evidence" value="ECO:0007669"/>
    <property type="project" value="UniProtKB-KW"/>
</dbReference>
<dbReference type="InterPro" id="IPR004619">
    <property type="entry name" value="Type_III_PanK"/>
</dbReference>
<dbReference type="NCBIfam" id="TIGR00671">
    <property type="entry name" value="baf"/>
    <property type="match status" value="1"/>
</dbReference>
<comment type="function">
    <text evidence="16">Catalyzes the phosphorylation of pantothenate (Pan), the first step in CoA biosynthesis.</text>
</comment>
<keyword evidence="18" id="KW-1185">Reference proteome</keyword>
<comment type="subunit">
    <text evidence="5 16">Homodimer.</text>
</comment>
<dbReference type="PANTHER" id="PTHR34265">
    <property type="entry name" value="TYPE III PANTOTHENATE KINASE"/>
    <property type="match status" value="1"/>
</dbReference>
<keyword evidence="9 16" id="KW-0547">Nucleotide-binding</keyword>
<protein>
    <recommendedName>
        <fullName evidence="15 16">Type III pantothenate kinase</fullName>
        <ecNumber evidence="6 16">2.7.1.33</ecNumber>
    </recommendedName>
    <alternativeName>
        <fullName evidence="16">PanK-III</fullName>
    </alternativeName>
    <alternativeName>
        <fullName evidence="16">Pantothenic acid kinase</fullName>
    </alternativeName>
</protein>
<dbReference type="OrthoDB" id="482945at2"/>
<evidence type="ECO:0000256" key="13">
    <source>
        <dbReference type="ARBA" id="ARBA00022993"/>
    </source>
</evidence>
<evidence type="ECO:0000256" key="16">
    <source>
        <dbReference type="HAMAP-Rule" id="MF_01274"/>
    </source>
</evidence>
<evidence type="ECO:0000256" key="3">
    <source>
        <dbReference type="ARBA" id="ARBA00004496"/>
    </source>
</evidence>
<dbReference type="Proteomes" id="UP000226442">
    <property type="component" value="Unassembled WGS sequence"/>
</dbReference>
<comment type="caution">
    <text evidence="17">The sequence shown here is derived from an EMBL/GenBank/DDBJ whole genome shotgun (WGS) entry which is preliminary data.</text>
</comment>
<dbReference type="AlphaFoldDB" id="A0A2G4EZV9"/>
<keyword evidence="7 16" id="KW-0963">Cytoplasm</keyword>
<sequence>MENRSVENFTPETATTNFKSRLNSKTELKIALAIGNSRLHWGLFLGPTLQETWDTQHLSVDAVSQLSEDEKTEFLVQSAIAPIEQKYAQKLLSLCTNPELASRRAQQCVLPPLILASVVPEQTALWQSYPHVHTITLDQLPMEGLYPTLGIDRALTLLGVGIQLGWPTLVIDAGTALTFTGADVNRRLVGGAILPGLGLQLSSLGEKTAGLPLVTLPYNLPQRWVADTETAIKSGVVYGVVSAVNDFIQDWLRLFPNSKIAVTGGDRTLLLKYLASTFPDTVAAVIETPEAIFWGFRNVFQEGIEF</sequence>
<organism evidence="17 18">
    <name type="scientific">Tychonema bourrellyi FEM_GT703</name>
    <dbReference type="NCBI Taxonomy" id="2040638"/>
    <lineage>
        <taxon>Bacteria</taxon>
        <taxon>Bacillati</taxon>
        <taxon>Cyanobacteriota</taxon>
        <taxon>Cyanophyceae</taxon>
        <taxon>Oscillatoriophycideae</taxon>
        <taxon>Oscillatoriales</taxon>
        <taxon>Microcoleaceae</taxon>
        <taxon>Tychonema</taxon>
    </lineage>
</organism>
<dbReference type="EC" id="2.7.1.33" evidence="6 16"/>
<evidence type="ECO:0000256" key="5">
    <source>
        <dbReference type="ARBA" id="ARBA00011738"/>
    </source>
</evidence>
<comment type="pathway">
    <text evidence="4 16">Cofactor biosynthesis; coenzyme A biosynthesis; CoA from (R)-pantothenate: step 1/5.</text>
</comment>
<dbReference type="GO" id="GO:0004594">
    <property type="term" value="F:pantothenate kinase activity"/>
    <property type="evidence" value="ECO:0007669"/>
    <property type="project" value="UniProtKB-UniRule"/>
</dbReference>
<evidence type="ECO:0000256" key="1">
    <source>
        <dbReference type="ARBA" id="ARBA00001206"/>
    </source>
</evidence>
<evidence type="ECO:0000313" key="18">
    <source>
        <dbReference type="Proteomes" id="UP000226442"/>
    </source>
</evidence>
<dbReference type="InterPro" id="IPR043129">
    <property type="entry name" value="ATPase_NBD"/>
</dbReference>
<comment type="similarity">
    <text evidence="14 16">Belongs to the type III pantothenate kinase family.</text>
</comment>
<reference evidence="17" key="1">
    <citation type="submission" date="2017-10" db="EMBL/GenBank/DDBJ databases">
        <title>Draft genome sequence of the planktic cyanobacteria Tychonema bourrellyi isolated from alpine lentic freshwater.</title>
        <authorList>
            <person name="Tett A."/>
            <person name="Armanini F."/>
            <person name="Asnicar F."/>
            <person name="Boscaini A."/>
            <person name="Pasolli E."/>
            <person name="Zolfo M."/>
            <person name="Donati C."/>
            <person name="Salmaso N."/>
            <person name="Segata N."/>
        </authorList>
    </citation>
    <scope>NUCLEOTIDE SEQUENCE</scope>
    <source>
        <strain evidence="17">FEM_GT703</strain>
    </source>
</reference>
<comment type="cofactor">
    <cofactor evidence="16">
        <name>NH4(+)</name>
        <dbReference type="ChEBI" id="CHEBI:28938"/>
    </cofactor>
    <cofactor evidence="16">
        <name>K(+)</name>
        <dbReference type="ChEBI" id="CHEBI:29103"/>
    </cofactor>
    <text evidence="16">A monovalent cation. Ammonium or potassium.</text>
</comment>
<dbReference type="HAMAP" id="MF_01274">
    <property type="entry name" value="Pantothen_kinase_3"/>
    <property type="match status" value="1"/>
</dbReference>
<gene>
    <name evidence="16" type="primary">coaX</name>
    <name evidence="17" type="ORF">CP500_014440</name>
</gene>
<dbReference type="EMBL" id="NXIB02000080">
    <property type="protein sequence ID" value="PHX54737.1"/>
    <property type="molecule type" value="Genomic_DNA"/>
</dbReference>
<dbReference type="GO" id="GO:0015937">
    <property type="term" value="P:coenzyme A biosynthetic process"/>
    <property type="evidence" value="ECO:0007669"/>
    <property type="project" value="UniProtKB-UniRule"/>
</dbReference>
<keyword evidence="11 16" id="KW-0067">ATP-binding</keyword>
<keyword evidence="13 16" id="KW-0173">Coenzyme A biosynthesis</keyword>
<dbReference type="SUPFAM" id="SSF53067">
    <property type="entry name" value="Actin-like ATPase domain"/>
    <property type="match status" value="1"/>
</dbReference>